<organism evidence="2 3">
    <name type="scientific">Paraburkholderia silviterrae</name>
    <dbReference type="NCBI Taxonomy" id="2528715"/>
    <lineage>
        <taxon>Bacteria</taxon>
        <taxon>Pseudomonadati</taxon>
        <taxon>Pseudomonadota</taxon>
        <taxon>Betaproteobacteria</taxon>
        <taxon>Burkholderiales</taxon>
        <taxon>Burkholderiaceae</taxon>
        <taxon>Paraburkholderia</taxon>
    </lineage>
</organism>
<name>A0A4R5MEK8_9BURK</name>
<gene>
    <name evidence="2" type="ORF">EYW47_05030</name>
</gene>
<evidence type="ECO:0000313" key="2">
    <source>
        <dbReference type="EMBL" id="TDG25213.1"/>
    </source>
</evidence>
<protein>
    <submittedName>
        <fullName evidence="2">DUF262 domain-containing protein</fullName>
    </submittedName>
</protein>
<dbReference type="InterPro" id="IPR004919">
    <property type="entry name" value="GmrSD_N"/>
</dbReference>
<dbReference type="AlphaFoldDB" id="A0A4R5MEK8"/>
<comment type="caution">
    <text evidence="2">The sequence shown here is derived from an EMBL/GenBank/DDBJ whole genome shotgun (WGS) entry which is preliminary data.</text>
</comment>
<dbReference type="Proteomes" id="UP000295722">
    <property type="component" value="Unassembled WGS sequence"/>
</dbReference>
<dbReference type="EMBL" id="SMRP01000002">
    <property type="protein sequence ID" value="TDG25213.1"/>
    <property type="molecule type" value="Genomic_DNA"/>
</dbReference>
<accession>A0A4R5MEK8</accession>
<dbReference type="Gene3D" id="3.30.950.30">
    <property type="entry name" value="Schlafen, AAA domain"/>
    <property type="match status" value="1"/>
</dbReference>
<feature type="domain" description="GmrSD restriction endonucleases N-terminal" evidence="1">
    <location>
        <begin position="28"/>
        <end position="172"/>
    </location>
</feature>
<proteinExistence type="predicted"/>
<reference evidence="2 3" key="1">
    <citation type="submission" date="2019-03" db="EMBL/GenBank/DDBJ databases">
        <title>Paraburkholderia sp. 4M-K11, isolated from subtropical forest soil.</title>
        <authorList>
            <person name="Gao Z.-H."/>
            <person name="Qiu L.-H."/>
        </authorList>
    </citation>
    <scope>NUCLEOTIDE SEQUENCE [LARGE SCALE GENOMIC DNA]</scope>
    <source>
        <strain evidence="2 3">4M-K11</strain>
    </source>
</reference>
<dbReference type="PANTHER" id="PTHR39639:SF1">
    <property type="entry name" value="DUF262 DOMAIN-CONTAINING PROTEIN"/>
    <property type="match status" value="1"/>
</dbReference>
<evidence type="ECO:0000259" key="1">
    <source>
        <dbReference type="Pfam" id="PF03235"/>
    </source>
</evidence>
<dbReference type="OrthoDB" id="3654724at2"/>
<dbReference type="InterPro" id="IPR038461">
    <property type="entry name" value="Schlafen_AlbA_2_dom_sf"/>
</dbReference>
<evidence type="ECO:0000313" key="3">
    <source>
        <dbReference type="Proteomes" id="UP000295722"/>
    </source>
</evidence>
<keyword evidence="3" id="KW-1185">Reference proteome</keyword>
<dbReference type="PANTHER" id="PTHR39639">
    <property type="entry name" value="CHROMOSOME 16, WHOLE GENOME SHOTGUN SEQUENCE"/>
    <property type="match status" value="1"/>
</dbReference>
<sequence length="598" mass="67467">MASIKQDLTNRNESVERVYGFNAESRFLVNRRYQRKLVWSIDEKRAFIDSLRQAFPVPLILLADVDHEGEDRFEIIDGMQRLNAIVSFIEGEFDLDGAYFDLQAMAQTKLLLDKAQLLQKTPVLDRAICVKIVGYSLPLTVYPATAHTQIDEIFRRINAYGRHLSRQELRVAGVTSSFAQLVRNLAARVRGDVSASDKLYLSSMKQISITSKELPYGLNVDTIFWVQNNILTREYIRQSRDEELIADMLGYVLLTPKVSSSAEIIDEFFGYSPNGAKQARRDEIEAAVKKVGSDVLIMQYMAVHDVFREIVKASGKRFSELMFADAGQRVPRYFQSVFLALWELLINEQLVIKDVKRAAKALDGAGENISIGGGGGRFSADDREKNITVVRGLLQKSFSKRKQNDPALSSWTTEFENILMQSYTEQALYDFKQGFMFLDGSAKFDEPLFEKVFKTLAAMANQGPGAVGYVIVGVADDAKTAARIKDLYGITPISYQRFLITGIDHEAAALPKKLDSYFLGITQRLAATQMTEWARAQISRDVRLISYSDRSLVIFRVEAGHEPCDFHGKYYERHGSNVSEIAQPGYAALFRRFLSAKA</sequence>
<dbReference type="Pfam" id="PF03235">
    <property type="entry name" value="GmrSD_N"/>
    <property type="match status" value="1"/>
</dbReference>